<sequence>MKSLSDTLVSIIVKQLIANFQSSMLEKKKKQSSCKTVDSLDKNGKQGMPPISISVSPDAHQNLLNSFQQAVDATPSGALAPSFDDWLLARISTAPKTDTSASELNDIYSFNAIEHMVTRLHKHGYGLACYPKAAAQAEMSAALLASAIVKDLKLTAPYVKRLEDLFAHYQKDAKEIADAAQIGITNRAYGAISEAFSQLVARTEKAEENLNDERALGRVEGGIAMLLHLDIMTRAIAIKKAAEFKTRFLTQEKSTSKETWVNKVFGTANNRK</sequence>
<protein>
    <submittedName>
        <fullName evidence="1">Uncharacterized protein</fullName>
    </submittedName>
</protein>
<dbReference type="EMBL" id="SNWF01000004">
    <property type="protein sequence ID" value="TDN94794.1"/>
    <property type="molecule type" value="Genomic_DNA"/>
</dbReference>
<accession>A0A4R6GKD6</accession>
<organism evidence="1 2">
    <name type="scientific">Herminiimonas fonticola</name>
    <dbReference type="NCBI Taxonomy" id="303380"/>
    <lineage>
        <taxon>Bacteria</taxon>
        <taxon>Pseudomonadati</taxon>
        <taxon>Pseudomonadota</taxon>
        <taxon>Betaproteobacteria</taxon>
        <taxon>Burkholderiales</taxon>
        <taxon>Oxalobacteraceae</taxon>
        <taxon>Herminiimonas</taxon>
    </lineage>
</organism>
<keyword evidence="2" id="KW-1185">Reference proteome</keyword>
<gene>
    <name evidence="1" type="ORF">EV677_1351</name>
</gene>
<reference evidence="1 2" key="1">
    <citation type="submission" date="2019-03" db="EMBL/GenBank/DDBJ databases">
        <title>Genomic Encyclopedia of Type Strains, Phase IV (KMG-IV): sequencing the most valuable type-strain genomes for metagenomic binning, comparative biology and taxonomic classification.</title>
        <authorList>
            <person name="Goeker M."/>
        </authorList>
    </citation>
    <scope>NUCLEOTIDE SEQUENCE [LARGE SCALE GENOMIC DNA]</scope>
    <source>
        <strain evidence="1 2">DSM 18555</strain>
    </source>
</reference>
<comment type="caution">
    <text evidence="1">The sequence shown here is derived from an EMBL/GenBank/DDBJ whole genome shotgun (WGS) entry which is preliminary data.</text>
</comment>
<dbReference type="AlphaFoldDB" id="A0A4R6GKD6"/>
<dbReference type="Proteomes" id="UP000294737">
    <property type="component" value="Unassembled WGS sequence"/>
</dbReference>
<evidence type="ECO:0000313" key="1">
    <source>
        <dbReference type="EMBL" id="TDN94794.1"/>
    </source>
</evidence>
<proteinExistence type="predicted"/>
<dbReference type="RefSeq" id="WP_133467271.1">
    <property type="nucleotide sequence ID" value="NZ_PTLZ01000001.1"/>
</dbReference>
<evidence type="ECO:0000313" key="2">
    <source>
        <dbReference type="Proteomes" id="UP000294737"/>
    </source>
</evidence>
<name>A0A4R6GKD6_9BURK</name>